<protein>
    <recommendedName>
        <fullName evidence="2">DNA/RNA-binding domain-containing protein</fullName>
    </recommendedName>
</protein>
<feature type="compositionally biased region" description="Low complexity" evidence="1">
    <location>
        <begin position="707"/>
        <end position="720"/>
    </location>
</feature>
<feature type="region of interest" description="Disordered" evidence="1">
    <location>
        <begin position="446"/>
        <end position="489"/>
    </location>
</feature>
<dbReference type="GO" id="GO:0042162">
    <property type="term" value="F:telomeric DNA binding"/>
    <property type="evidence" value="ECO:0007669"/>
    <property type="project" value="TreeGrafter"/>
</dbReference>
<dbReference type="AlphaFoldDB" id="A0AAD4DAJ3"/>
<dbReference type="Gene3D" id="1.25.40.10">
    <property type="entry name" value="Tetratricopeptide repeat domain"/>
    <property type="match status" value="1"/>
</dbReference>
<evidence type="ECO:0000313" key="3">
    <source>
        <dbReference type="EMBL" id="KAG0273207.1"/>
    </source>
</evidence>
<evidence type="ECO:0000313" key="4">
    <source>
        <dbReference type="Proteomes" id="UP001194580"/>
    </source>
</evidence>
<evidence type="ECO:0000256" key="1">
    <source>
        <dbReference type="SAM" id="MobiDB-lite"/>
    </source>
</evidence>
<feature type="compositionally biased region" description="Basic and acidic residues" evidence="1">
    <location>
        <begin position="672"/>
        <end position="681"/>
    </location>
</feature>
<gene>
    <name evidence="3" type="ORF">BGZ95_010967</name>
</gene>
<dbReference type="InterPro" id="IPR018834">
    <property type="entry name" value="DNA/RNA-bd_Est1-type"/>
</dbReference>
<dbReference type="InterPro" id="IPR045153">
    <property type="entry name" value="Est1/Ebs1-like"/>
</dbReference>
<dbReference type="Proteomes" id="UP001194580">
    <property type="component" value="Unassembled WGS sequence"/>
</dbReference>
<feature type="compositionally biased region" description="Basic and acidic residues" evidence="1">
    <location>
        <begin position="509"/>
        <end position="521"/>
    </location>
</feature>
<comment type="caution">
    <text evidence="3">The sequence shown here is derived from an EMBL/GenBank/DDBJ whole genome shotgun (WGS) entry which is preliminary data.</text>
</comment>
<dbReference type="SUPFAM" id="SSF48452">
    <property type="entry name" value="TPR-like"/>
    <property type="match status" value="1"/>
</dbReference>
<feature type="domain" description="DNA/RNA-binding" evidence="2">
    <location>
        <begin position="4"/>
        <end position="223"/>
    </location>
</feature>
<feature type="non-terminal residue" evidence="3">
    <location>
        <position position="1"/>
    </location>
</feature>
<dbReference type="GO" id="GO:0000184">
    <property type="term" value="P:nuclear-transcribed mRNA catabolic process, nonsense-mediated decay"/>
    <property type="evidence" value="ECO:0007669"/>
    <property type="project" value="TreeGrafter"/>
</dbReference>
<accession>A0AAD4DAJ3</accession>
<dbReference type="PANTHER" id="PTHR15696">
    <property type="entry name" value="SMG-7 SUPPRESSOR WITH MORPHOLOGICAL EFFECT ON GENITALIA PROTEIN 7"/>
    <property type="match status" value="1"/>
</dbReference>
<dbReference type="PANTHER" id="PTHR15696:SF0">
    <property type="entry name" value="TELOMERASE-BINDING PROTEIN EST1A"/>
    <property type="match status" value="1"/>
</dbReference>
<evidence type="ECO:0000259" key="2">
    <source>
        <dbReference type="Pfam" id="PF10373"/>
    </source>
</evidence>
<dbReference type="Gene3D" id="3.40.50.1010">
    <property type="entry name" value="5'-nuclease"/>
    <property type="match status" value="1"/>
</dbReference>
<dbReference type="EMBL" id="JAAAIL010000782">
    <property type="protein sequence ID" value="KAG0273207.1"/>
    <property type="molecule type" value="Genomic_DNA"/>
</dbReference>
<keyword evidence="4" id="KW-1185">Reference proteome</keyword>
<feature type="region of interest" description="Disordered" evidence="1">
    <location>
        <begin position="666"/>
        <end position="739"/>
    </location>
</feature>
<proteinExistence type="predicted"/>
<dbReference type="Pfam" id="PF10373">
    <property type="entry name" value="EST1_DNA_bind"/>
    <property type="match status" value="1"/>
</dbReference>
<feature type="region of interest" description="Disordered" evidence="1">
    <location>
        <begin position="503"/>
        <end position="554"/>
    </location>
</feature>
<feature type="compositionally biased region" description="Low complexity" evidence="1">
    <location>
        <begin position="469"/>
        <end position="481"/>
    </location>
</feature>
<sequence length="857" mass="96506">WQAAFRFYQRAIRVFPDSGKPYGQLAILSSYASDDIDALFWYCLSLGAKSPSVVVRDNLKVFFSRYQNRFKDLLASICPNAEDSKGAMAMSLDDEEDPDTSIENEPNLAQQLALARCDLSVLLIKVQMDLFAPHLRSVTFHDSTILDALCQKLSSRLASRGFEGSAKKMVASMVFIVYDLHARTTLSSFPTESTTKEGSMGLKQAQRAGLIYLLRVATVLLDRQLLVLSYMGGRKKGKAAASLPRLDQELMAPVHCLIEFWMSYWDQIWGMIRLEEKWAGAPSTSGSTDLSLKSAAVTFFRSFVNLLNMDRVQYADEPNVDDVSQRALCLLQQDRGDFYGLMPFRRFHLLLAPCMDTPEDPEETRFNRLLLFAAKIIQASEGIRGTVIEMSFEPAGAASDAANQYVNRQSQYRVLDADDKRLLREKGSKMLASHWLQDQVTTLQKGLESTERRGVQPGRGGDGVQFIKNNSNNNSNTNNNGGRRDTTNKIPITMVPSMVKLPLAGQTRLTDHYQRERKERTNSGGVGGGRMGGAQSPQSRAGRSNQLYTNSSNSKYQGPPRYTCVVDMSVLVWNLNEIKTLLDHRQCLLIVPLDVIDRLDQAKKGQDKENQKTREAIRFLDDWLNIVRWGRTEPLLVGQNVKDSLGRWSEAVPYLVDEEEEVKEEQQIVAVNDKKNGKVEDEKEEATMSDGQENDDGDTIMTESETKTITATTTTTTTKQQQKDANDTPTKQQQQQQQQQQAAPVAAVVEEEMEVEVRNVMNVPRVWRPILGACLFMLRKREESKRIPSDQFVLLTEDPDLAYYAGWFDIPGPKSTVQMTEKKDSLMENNDDNLDQRDVICRISSFGLCDDDSDSLL</sequence>
<dbReference type="GO" id="GO:0070034">
    <property type="term" value="F:telomerase RNA binding"/>
    <property type="evidence" value="ECO:0007669"/>
    <property type="project" value="TreeGrafter"/>
</dbReference>
<organism evidence="3 4">
    <name type="scientific">Linnemannia exigua</name>
    <dbReference type="NCBI Taxonomy" id="604196"/>
    <lineage>
        <taxon>Eukaryota</taxon>
        <taxon>Fungi</taxon>
        <taxon>Fungi incertae sedis</taxon>
        <taxon>Mucoromycota</taxon>
        <taxon>Mortierellomycotina</taxon>
        <taxon>Mortierellomycetes</taxon>
        <taxon>Mortierellales</taxon>
        <taxon>Mortierellaceae</taxon>
        <taxon>Linnemannia</taxon>
    </lineage>
</organism>
<reference evidence="3" key="1">
    <citation type="journal article" date="2020" name="Fungal Divers.">
        <title>Resolving the Mortierellaceae phylogeny through synthesis of multi-gene phylogenetics and phylogenomics.</title>
        <authorList>
            <person name="Vandepol N."/>
            <person name="Liber J."/>
            <person name="Desiro A."/>
            <person name="Na H."/>
            <person name="Kennedy M."/>
            <person name="Barry K."/>
            <person name="Grigoriev I.V."/>
            <person name="Miller A.N."/>
            <person name="O'Donnell K."/>
            <person name="Stajich J.E."/>
            <person name="Bonito G."/>
        </authorList>
    </citation>
    <scope>NUCLEOTIDE SEQUENCE</scope>
    <source>
        <strain evidence="3">NRRL 28262</strain>
    </source>
</reference>
<name>A0AAD4DAJ3_9FUNG</name>
<dbReference type="GO" id="GO:0005697">
    <property type="term" value="C:telomerase holoenzyme complex"/>
    <property type="evidence" value="ECO:0007669"/>
    <property type="project" value="TreeGrafter"/>
</dbReference>
<dbReference type="InterPro" id="IPR011990">
    <property type="entry name" value="TPR-like_helical_dom_sf"/>
</dbReference>
<feature type="compositionally biased region" description="Polar residues" evidence="1">
    <location>
        <begin position="535"/>
        <end position="554"/>
    </location>
</feature>